<evidence type="ECO:0000256" key="5">
    <source>
        <dbReference type="ARBA" id="ARBA00022679"/>
    </source>
</evidence>
<dbReference type="InterPro" id="IPR013083">
    <property type="entry name" value="Znf_RING/FYVE/PHD"/>
</dbReference>
<accession>A0A061RLL5</accession>
<dbReference type="GO" id="GO:0012505">
    <property type="term" value="C:endomembrane system"/>
    <property type="evidence" value="ECO:0007669"/>
    <property type="project" value="UniProtKB-SubCell"/>
</dbReference>
<dbReference type="InterPro" id="IPR011016">
    <property type="entry name" value="Znf_RING-CH"/>
</dbReference>
<protein>
    <recommendedName>
        <fullName evidence="4">RING-type E3 ubiquitin transferase</fullName>
        <ecNumber evidence="4">2.3.2.27</ecNumber>
    </recommendedName>
</protein>
<dbReference type="SUPFAM" id="SSF57850">
    <property type="entry name" value="RING/U-box"/>
    <property type="match status" value="1"/>
</dbReference>
<evidence type="ECO:0000256" key="15">
    <source>
        <dbReference type="SAM" id="Phobius"/>
    </source>
</evidence>
<evidence type="ECO:0000256" key="10">
    <source>
        <dbReference type="ARBA" id="ARBA00022786"/>
    </source>
</evidence>
<comment type="pathway">
    <text evidence="3">Protein modification; protein ubiquitination.</text>
</comment>
<evidence type="ECO:0000313" key="17">
    <source>
        <dbReference type="EMBL" id="JAC73822.1"/>
    </source>
</evidence>
<dbReference type="GO" id="GO:0061630">
    <property type="term" value="F:ubiquitin protein ligase activity"/>
    <property type="evidence" value="ECO:0007669"/>
    <property type="project" value="UniProtKB-EC"/>
</dbReference>
<evidence type="ECO:0000256" key="2">
    <source>
        <dbReference type="ARBA" id="ARBA00004127"/>
    </source>
</evidence>
<evidence type="ECO:0000256" key="12">
    <source>
        <dbReference type="ARBA" id="ARBA00022989"/>
    </source>
</evidence>
<evidence type="ECO:0000256" key="7">
    <source>
        <dbReference type="ARBA" id="ARBA00022723"/>
    </source>
</evidence>
<dbReference type="PROSITE" id="PS50089">
    <property type="entry name" value="ZF_RING_2"/>
    <property type="match status" value="1"/>
</dbReference>
<feature type="transmembrane region" description="Helical" evidence="15">
    <location>
        <begin position="310"/>
        <end position="329"/>
    </location>
</feature>
<evidence type="ECO:0000256" key="3">
    <source>
        <dbReference type="ARBA" id="ARBA00004906"/>
    </source>
</evidence>
<proteinExistence type="predicted"/>
<feature type="transmembrane region" description="Helical" evidence="15">
    <location>
        <begin position="418"/>
        <end position="438"/>
    </location>
</feature>
<dbReference type="InterPro" id="IPR001841">
    <property type="entry name" value="Znf_RING"/>
</dbReference>
<keyword evidence="6 15" id="KW-0812">Transmembrane</keyword>
<dbReference type="EC" id="2.3.2.27" evidence="4"/>
<evidence type="ECO:0000256" key="14">
    <source>
        <dbReference type="PROSITE-ProRule" id="PRU00175"/>
    </source>
</evidence>
<evidence type="ECO:0000256" key="9">
    <source>
        <dbReference type="ARBA" id="ARBA00022771"/>
    </source>
</evidence>
<dbReference type="GO" id="GO:0043161">
    <property type="term" value="P:proteasome-mediated ubiquitin-dependent protein catabolic process"/>
    <property type="evidence" value="ECO:0007669"/>
    <property type="project" value="TreeGrafter"/>
</dbReference>
<evidence type="ECO:0000256" key="8">
    <source>
        <dbReference type="ARBA" id="ARBA00022729"/>
    </source>
</evidence>
<feature type="transmembrane region" description="Helical" evidence="15">
    <location>
        <begin position="444"/>
        <end position="461"/>
    </location>
</feature>
<dbReference type="Pfam" id="PF13639">
    <property type="entry name" value="zf-RING_2"/>
    <property type="match status" value="1"/>
</dbReference>
<reference evidence="17" key="1">
    <citation type="submission" date="2014-05" db="EMBL/GenBank/DDBJ databases">
        <title>The transcriptome of the halophilic microalga Tetraselmis sp. GSL018 isolated from the Great Salt Lake, Utah.</title>
        <authorList>
            <person name="Jinkerson R.E."/>
            <person name="D'Adamo S."/>
            <person name="Posewitz M.C."/>
        </authorList>
    </citation>
    <scope>NUCLEOTIDE SEQUENCE</scope>
    <source>
        <strain evidence="17">GSL018</strain>
    </source>
</reference>
<dbReference type="Pfam" id="PF11145">
    <property type="entry name" value="DUF2921"/>
    <property type="match status" value="1"/>
</dbReference>
<evidence type="ECO:0000256" key="4">
    <source>
        <dbReference type="ARBA" id="ARBA00012483"/>
    </source>
</evidence>
<keyword evidence="11" id="KW-0862">Zinc</keyword>
<name>A0A061RLL5_9CHLO</name>
<evidence type="ECO:0000256" key="11">
    <source>
        <dbReference type="ARBA" id="ARBA00022833"/>
    </source>
</evidence>
<dbReference type="PANTHER" id="PTHR22763:SF162">
    <property type="entry name" value="TRANSMEMBRANE E3 UBIQUITIN-PROTEIN LIGASE 1"/>
    <property type="match status" value="1"/>
</dbReference>
<keyword evidence="5" id="KW-0808">Transferase</keyword>
<comment type="catalytic activity">
    <reaction evidence="1">
        <text>S-ubiquitinyl-[E2 ubiquitin-conjugating enzyme]-L-cysteine + [acceptor protein]-L-lysine = [E2 ubiquitin-conjugating enzyme]-L-cysteine + N(6)-ubiquitinyl-[acceptor protein]-L-lysine.</text>
        <dbReference type="EC" id="2.3.2.27"/>
    </reaction>
</comment>
<evidence type="ECO:0000259" key="16">
    <source>
        <dbReference type="PROSITE" id="PS50089"/>
    </source>
</evidence>
<keyword evidence="7" id="KW-0479">Metal-binding</keyword>
<dbReference type="InterPro" id="IPR050731">
    <property type="entry name" value="HRD1_E3_ubiq-ligases"/>
</dbReference>
<dbReference type="SMART" id="SM00744">
    <property type="entry name" value="RINGv"/>
    <property type="match status" value="1"/>
</dbReference>
<dbReference type="SMART" id="SM00184">
    <property type="entry name" value="RING"/>
    <property type="match status" value="1"/>
</dbReference>
<feature type="transmembrane region" description="Helical" evidence="15">
    <location>
        <begin position="473"/>
        <end position="490"/>
    </location>
</feature>
<evidence type="ECO:0000256" key="6">
    <source>
        <dbReference type="ARBA" id="ARBA00022692"/>
    </source>
</evidence>
<dbReference type="AlphaFoldDB" id="A0A061RLL5"/>
<organism evidence="17">
    <name type="scientific">Tetraselmis sp. GSL018</name>
    <dbReference type="NCBI Taxonomy" id="582737"/>
    <lineage>
        <taxon>Eukaryota</taxon>
        <taxon>Viridiplantae</taxon>
        <taxon>Chlorophyta</taxon>
        <taxon>core chlorophytes</taxon>
        <taxon>Chlorodendrophyceae</taxon>
        <taxon>Chlorodendrales</taxon>
        <taxon>Chlorodendraceae</taxon>
        <taxon>Tetraselmis</taxon>
    </lineage>
</organism>
<feature type="transmembrane region" description="Helical" evidence="15">
    <location>
        <begin position="349"/>
        <end position="370"/>
    </location>
</feature>
<keyword evidence="8" id="KW-0732">Signal</keyword>
<keyword evidence="13 15" id="KW-0472">Membrane</keyword>
<comment type="subcellular location">
    <subcellularLocation>
        <location evidence="2">Endomembrane system</location>
        <topology evidence="2">Multi-pass membrane protein</topology>
    </subcellularLocation>
</comment>
<keyword evidence="12 15" id="KW-1133">Transmembrane helix</keyword>
<dbReference type="PANTHER" id="PTHR22763">
    <property type="entry name" value="RING ZINC FINGER PROTEIN"/>
    <property type="match status" value="1"/>
</dbReference>
<feature type="transmembrane region" description="Helical" evidence="15">
    <location>
        <begin position="502"/>
        <end position="521"/>
    </location>
</feature>
<feature type="transmembrane region" description="Helical" evidence="15">
    <location>
        <begin position="376"/>
        <end position="397"/>
    </location>
</feature>
<keyword evidence="9 14" id="KW-0863">Zinc-finger</keyword>
<dbReference type="GO" id="GO:0008270">
    <property type="term" value="F:zinc ion binding"/>
    <property type="evidence" value="ECO:0007669"/>
    <property type="project" value="UniProtKB-KW"/>
</dbReference>
<dbReference type="EMBL" id="GBEZ01012030">
    <property type="protein sequence ID" value="JAC73822.1"/>
    <property type="molecule type" value="Transcribed_RNA"/>
</dbReference>
<evidence type="ECO:0000256" key="1">
    <source>
        <dbReference type="ARBA" id="ARBA00000900"/>
    </source>
</evidence>
<dbReference type="InterPro" id="IPR021319">
    <property type="entry name" value="DUF2921"/>
</dbReference>
<dbReference type="Gene3D" id="3.30.40.10">
    <property type="entry name" value="Zinc/RING finger domain, C3HC4 (zinc finger)"/>
    <property type="match status" value="1"/>
</dbReference>
<evidence type="ECO:0000256" key="13">
    <source>
        <dbReference type="ARBA" id="ARBA00023136"/>
    </source>
</evidence>
<keyword evidence="10" id="KW-0833">Ubl conjugation pathway</keyword>
<gene>
    <name evidence="17" type="ORF">TSPGSL018_27710</name>
</gene>
<sequence>MAKFVDCAFSLWNAQRMGFLLVAWSFLFAQLLGGATSFPRNLDNITHDGQITIFKADETYSTNEPKQAHRVYKAPSLAPPQSKTAVWDKIRQSNDYIQSDPPANVTGMYRGSWTKISFDSALEQTRVLRKDGGVAIFELRSHPSEESGLHTLEGDLVIRDGAYVTDDDIRMRVHGIYVPESGKVTAILDPVTPIRIEVSEQDRRERNAAYREALRHQAQEWTLPGLHRAVIMRRGSQDEPLLRKKCDFRLDLRPSVLGNGSSAQAAGGAASAPPPGSELVMNGTLVSENCGMVISVNAAYVRLEEYYTKAVNYTLMITVISFAQVLLLIRQMEVTNTQASASKVSLLSIGIQAIMDSYLCLLHLTAGIVVEALFNAFATAAFFEFVIFAIFEMRYLLCIWRARRAGGDDGAGPHRELSILYTRFYGALLLVIFFAYQLQRWMRNIIFILYSFWIPQIVHCVRADVRQPLRPMFVLGMSATRLLLPLYLFGCPKNMLRVEADPTLCGCLVLWVALQAGVLLLQGHFGPRCFIPRRFLPEKYDYFHPGTPFKTSEEEGAGDIETGEASVECVICMTPVEVARPAARMVTPCNHYFHSTCLQRWMDVKMECPTCRRVLPPP</sequence>
<feature type="domain" description="RING-type" evidence="16">
    <location>
        <begin position="569"/>
        <end position="612"/>
    </location>
</feature>